<accession>A0AAW1QWZ7</accession>
<evidence type="ECO:0000256" key="3">
    <source>
        <dbReference type="ARBA" id="ARBA00009045"/>
    </source>
</evidence>
<dbReference type="Proteomes" id="UP001438707">
    <property type="component" value="Unassembled WGS sequence"/>
</dbReference>
<evidence type="ECO:0000256" key="6">
    <source>
        <dbReference type="ARBA" id="ARBA00022801"/>
    </source>
</evidence>
<dbReference type="CDD" id="cd16664">
    <property type="entry name" value="RING-Ubox_PUB"/>
    <property type="match status" value="1"/>
</dbReference>
<sequence length="614" mass="66355">MGRFNISVDSQAFSLAQMPSAPPVATEGRSSESQPLSGQQHLARTLERVSKRKLLETEPDDVSDLASQDLYQDLLIKANGNHEVASKWLTEMGVQPPFRHSPPESKDLDTAAELAGAPSNFFCPISMHLFRDPVVLPTGQTYERRFIERWLAHGCTRCPCSGQSLVPPVLLMPNVALRKCIEEWADDHATWLLGPNGQLKPIPPEDDILPRRARSKEPISGLAGVGDADLALAIRLQDAEMDPDRARAQQHGFSGQGPATRHVPPTRGRLAMSSNSDDPFVTVLLLLVSLGYAGMFLAAFGRDSWTLADLQVNPLIGPRPEALVAMGARNTAMMVASHQYWRFVTALFLPSGVLQLIIVLPGLWIFGRYLEAVVYAPALSLTAIYLLPGIAGCLASANLAPFYISVGPAASVAALLGGVWADQLVRWRAYRKHGCTIFVLVLASILFLILGFIPFMDNFVHIIAFACGALLTSALLKPRNTRRRLRVGRRRARCLARIACTAVVAAVLAIGALGLALNHAAIGERCSWCSHFACIHLHWWQCIAVASVPQNGCSYLPLTSITGSLTCPEGGSQTVNSTYTPVGNQLAKLCSETCNAAAPPPGPAFIPPFRTGFG</sequence>
<comment type="similarity">
    <text evidence="3 10">Belongs to the peptidase S54 family.</text>
</comment>
<evidence type="ECO:0000256" key="2">
    <source>
        <dbReference type="ARBA" id="ARBA00004141"/>
    </source>
</evidence>
<dbReference type="InterPro" id="IPR003613">
    <property type="entry name" value="Ubox_domain"/>
</dbReference>
<comment type="subcellular location">
    <subcellularLocation>
        <location evidence="2 10">Membrane</location>
        <topology evidence="2 10">Multi-pass membrane protein</topology>
    </subcellularLocation>
</comment>
<organism evidence="13 14">
    <name type="scientific">Apatococcus lobatus</name>
    <dbReference type="NCBI Taxonomy" id="904363"/>
    <lineage>
        <taxon>Eukaryota</taxon>
        <taxon>Viridiplantae</taxon>
        <taxon>Chlorophyta</taxon>
        <taxon>core chlorophytes</taxon>
        <taxon>Trebouxiophyceae</taxon>
        <taxon>Chlorellales</taxon>
        <taxon>Chlorellaceae</taxon>
        <taxon>Apatococcus</taxon>
    </lineage>
</organism>
<evidence type="ECO:0000256" key="9">
    <source>
        <dbReference type="ARBA" id="ARBA00023136"/>
    </source>
</evidence>
<dbReference type="SUPFAM" id="SSF144091">
    <property type="entry name" value="Rhomboid-like"/>
    <property type="match status" value="1"/>
</dbReference>
<evidence type="ECO:0000313" key="13">
    <source>
        <dbReference type="EMBL" id="KAK9826054.1"/>
    </source>
</evidence>
<evidence type="ECO:0000259" key="12">
    <source>
        <dbReference type="PROSITE" id="PS51698"/>
    </source>
</evidence>
<dbReference type="GO" id="GO:0004252">
    <property type="term" value="F:serine-type endopeptidase activity"/>
    <property type="evidence" value="ECO:0007669"/>
    <property type="project" value="InterPro"/>
</dbReference>
<dbReference type="SUPFAM" id="SSF57850">
    <property type="entry name" value="RING/U-box"/>
    <property type="match status" value="1"/>
</dbReference>
<dbReference type="PROSITE" id="PS51698">
    <property type="entry name" value="U_BOX"/>
    <property type="match status" value="1"/>
</dbReference>
<keyword evidence="7 10" id="KW-0720">Serine protease</keyword>
<dbReference type="InterPro" id="IPR002610">
    <property type="entry name" value="Peptidase_S54_rhomboid-like"/>
</dbReference>
<gene>
    <name evidence="13" type="ORF">WJX74_008400</name>
</gene>
<keyword evidence="14" id="KW-1185">Reference proteome</keyword>
<dbReference type="Pfam" id="PF01694">
    <property type="entry name" value="Rhomboid"/>
    <property type="match status" value="1"/>
</dbReference>
<dbReference type="Gene3D" id="1.20.1540.10">
    <property type="entry name" value="Rhomboid-like"/>
    <property type="match status" value="1"/>
</dbReference>
<keyword evidence="5 10" id="KW-0812">Transmembrane</keyword>
<dbReference type="InterPro" id="IPR013083">
    <property type="entry name" value="Znf_RING/FYVE/PHD"/>
</dbReference>
<evidence type="ECO:0000256" key="1">
    <source>
        <dbReference type="ARBA" id="ARBA00000156"/>
    </source>
</evidence>
<dbReference type="Gene3D" id="3.30.40.10">
    <property type="entry name" value="Zinc/RING finger domain, C3HC4 (zinc finger)"/>
    <property type="match status" value="1"/>
</dbReference>
<dbReference type="PANTHER" id="PTHR22936">
    <property type="entry name" value="RHOMBOID-RELATED"/>
    <property type="match status" value="1"/>
</dbReference>
<dbReference type="InterPro" id="IPR022764">
    <property type="entry name" value="Peptidase_S54_rhomboid_dom"/>
</dbReference>
<comment type="caution">
    <text evidence="13">The sequence shown here is derived from an EMBL/GenBank/DDBJ whole genome shotgun (WGS) entry which is preliminary data.</text>
</comment>
<feature type="transmembrane region" description="Helical" evidence="10">
    <location>
        <begin position="496"/>
        <end position="517"/>
    </location>
</feature>
<dbReference type="SMART" id="SM00504">
    <property type="entry name" value="Ubox"/>
    <property type="match status" value="1"/>
</dbReference>
<dbReference type="EC" id="3.4.21.105" evidence="10"/>
<feature type="region of interest" description="Disordered" evidence="11">
    <location>
        <begin position="17"/>
        <end position="43"/>
    </location>
</feature>
<feature type="region of interest" description="Disordered" evidence="11">
    <location>
        <begin position="248"/>
        <end position="267"/>
    </location>
</feature>
<evidence type="ECO:0000256" key="4">
    <source>
        <dbReference type="ARBA" id="ARBA00022670"/>
    </source>
</evidence>
<dbReference type="EMBL" id="JALJOS010000022">
    <property type="protein sequence ID" value="KAK9826054.1"/>
    <property type="molecule type" value="Genomic_DNA"/>
</dbReference>
<keyword evidence="9 10" id="KW-0472">Membrane</keyword>
<dbReference type="GO" id="GO:0004842">
    <property type="term" value="F:ubiquitin-protein transferase activity"/>
    <property type="evidence" value="ECO:0007669"/>
    <property type="project" value="InterPro"/>
</dbReference>
<feature type="compositionally biased region" description="Polar residues" evidence="11">
    <location>
        <begin position="31"/>
        <end position="42"/>
    </location>
</feature>
<feature type="transmembrane region" description="Helical" evidence="10">
    <location>
        <begin position="403"/>
        <end position="421"/>
    </location>
</feature>
<dbReference type="GO" id="GO:0016567">
    <property type="term" value="P:protein ubiquitination"/>
    <property type="evidence" value="ECO:0007669"/>
    <property type="project" value="InterPro"/>
</dbReference>
<name>A0AAW1QWZ7_9CHLO</name>
<comment type="catalytic activity">
    <reaction evidence="1 10">
        <text>Cleaves type-1 transmembrane domains using a catalytic dyad composed of serine and histidine that are contributed by different transmembrane domains.</text>
        <dbReference type="EC" id="3.4.21.105"/>
    </reaction>
</comment>
<keyword evidence="4 10" id="KW-0645">Protease</keyword>
<evidence type="ECO:0000313" key="14">
    <source>
        <dbReference type="Proteomes" id="UP001438707"/>
    </source>
</evidence>
<dbReference type="GO" id="GO:0016020">
    <property type="term" value="C:membrane"/>
    <property type="evidence" value="ECO:0007669"/>
    <property type="project" value="UniProtKB-SubCell"/>
</dbReference>
<dbReference type="Pfam" id="PF04564">
    <property type="entry name" value="U-box"/>
    <property type="match status" value="1"/>
</dbReference>
<feature type="transmembrane region" description="Helical" evidence="10">
    <location>
        <begin position="373"/>
        <end position="397"/>
    </location>
</feature>
<evidence type="ECO:0000256" key="7">
    <source>
        <dbReference type="ARBA" id="ARBA00022825"/>
    </source>
</evidence>
<feature type="domain" description="U-box" evidence="12">
    <location>
        <begin position="116"/>
        <end position="191"/>
    </location>
</feature>
<evidence type="ECO:0000256" key="5">
    <source>
        <dbReference type="ARBA" id="ARBA00022692"/>
    </source>
</evidence>
<dbReference type="GO" id="GO:0006508">
    <property type="term" value="P:proteolysis"/>
    <property type="evidence" value="ECO:0007669"/>
    <property type="project" value="UniProtKB-KW"/>
</dbReference>
<feature type="transmembrane region" description="Helical" evidence="10">
    <location>
        <begin position="433"/>
        <end position="453"/>
    </location>
</feature>
<evidence type="ECO:0000256" key="10">
    <source>
        <dbReference type="RuleBase" id="RU362115"/>
    </source>
</evidence>
<evidence type="ECO:0000256" key="11">
    <source>
        <dbReference type="SAM" id="MobiDB-lite"/>
    </source>
</evidence>
<feature type="transmembrane region" description="Helical" evidence="10">
    <location>
        <begin position="279"/>
        <end position="300"/>
    </location>
</feature>
<proteinExistence type="inferred from homology"/>
<evidence type="ECO:0000256" key="8">
    <source>
        <dbReference type="ARBA" id="ARBA00022989"/>
    </source>
</evidence>
<reference evidence="13 14" key="1">
    <citation type="journal article" date="2024" name="Nat. Commun.">
        <title>Phylogenomics reveals the evolutionary origins of lichenization in chlorophyte algae.</title>
        <authorList>
            <person name="Puginier C."/>
            <person name="Libourel C."/>
            <person name="Otte J."/>
            <person name="Skaloud P."/>
            <person name="Haon M."/>
            <person name="Grisel S."/>
            <person name="Petersen M."/>
            <person name="Berrin J.G."/>
            <person name="Delaux P.M."/>
            <person name="Dal Grande F."/>
            <person name="Keller J."/>
        </authorList>
    </citation>
    <scope>NUCLEOTIDE SEQUENCE [LARGE SCALE GENOMIC DNA]</scope>
    <source>
        <strain evidence="13 14">SAG 2145</strain>
    </source>
</reference>
<dbReference type="AlphaFoldDB" id="A0AAW1QWZ7"/>
<dbReference type="PANTHER" id="PTHR22936:SF69">
    <property type="entry name" value="RHOMBOID-LIKE PROTEIN"/>
    <property type="match status" value="1"/>
</dbReference>
<comment type="function">
    <text evidence="10">Serine protease involved in intramembrane proteolysis.</text>
</comment>
<keyword evidence="8 10" id="KW-1133">Transmembrane helix</keyword>
<dbReference type="InterPro" id="IPR035952">
    <property type="entry name" value="Rhomboid-like_sf"/>
</dbReference>
<keyword evidence="6 10" id="KW-0378">Hydrolase</keyword>
<protein>
    <recommendedName>
        <fullName evidence="10">RHOMBOID-like protein</fullName>
        <ecNumber evidence="10">3.4.21.105</ecNumber>
    </recommendedName>
</protein>
<feature type="transmembrane region" description="Helical" evidence="10">
    <location>
        <begin position="459"/>
        <end position="476"/>
    </location>
</feature>
<dbReference type="InterPro" id="IPR045210">
    <property type="entry name" value="RING-Ubox_PUB"/>
</dbReference>
<feature type="transmembrane region" description="Helical" evidence="10">
    <location>
        <begin position="340"/>
        <end position="366"/>
    </location>
</feature>